<reference evidence="1 2" key="1">
    <citation type="submission" date="2020-01" db="EMBL/GenBank/DDBJ databases">
        <authorList>
            <person name="Gupta K D."/>
        </authorList>
    </citation>
    <scope>NUCLEOTIDE SEQUENCE [LARGE SCALE GENOMIC DNA]</scope>
</reference>
<sequence length="167" mass="18645">MNLNIPQTGQKPVDRGPKWAKAGFSGDFKLTPQLGEGDVDPTHWAVEFQEYPGPYDAFPAGKKFCKFYSILNKYGLSYSDDFNKRGVRFSTHQEGVYLIYQIIFRDAAEANVHICYGYKDPDGPGERLPVVTIGLPDRPATAEQKQKVAALMGLEVEQLIQVYIAAP</sequence>
<organism evidence="1 2">
    <name type="scientific">Cyclocybe aegerita</name>
    <name type="common">Black poplar mushroom</name>
    <name type="synonym">Agrocybe aegerita</name>
    <dbReference type="NCBI Taxonomy" id="1973307"/>
    <lineage>
        <taxon>Eukaryota</taxon>
        <taxon>Fungi</taxon>
        <taxon>Dikarya</taxon>
        <taxon>Basidiomycota</taxon>
        <taxon>Agaricomycotina</taxon>
        <taxon>Agaricomycetes</taxon>
        <taxon>Agaricomycetidae</taxon>
        <taxon>Agaricales</taxon>
        <taxon>Agaricineae</taxon>
        <taxon>Bolbitiaceae</taxon>
        <taxon>Cyclocybe</taxon>
    </lineage>
</organism>
<evidence type="ECO:0000313" key="2">
    <source>
        <dbReference type="Proteomes" id="UP000467700"/>
    </source>
</evidence>
<gene>
    <name evidence="1" type="ORF">AAE3_LOCUS10965</name>
</gene>
<dbReference type="AlphaFoldDB" id="A0A8S0VTM5"/>
<proteinExistence type="predicted"/>
<evidence type="ECO:0000313" key="1">
    <source>
        <dbReference type="EMBL" id="CAA7268749.1"/>
    </source>
</evidence>
<dbReference type="OrthoDB" id="10427096at2759"/>
<keyword evidence="2" id="KW-1185">Reference proteome</keyword>
<protein>
    <submittedName>
        <fullName evidence="1">Uncharacterized protein</fullName>
    </submittedName>
</protein>
<comment type="caution">
    <text evidence="1">The sequence shown here is derived from an EMBL/GenBank/DDBJ whole genome shotgun (WGS) entry which is preliminary data.</text>
</comment>
<dbReference type="Proteomes" id="UP000467700">
    <property type="component" value="Unassembled WGS sequence"/>
</dbReference>
<name>A0A8S0VTM5_CYCAE</name>
<dbReference type="EMBL" id="CACVBS010000069">
    <property type="protein sequence ID" value="CAA7268749.1"/>
    <property type="molecule type" value="Genomic_DNA"/>
</dbReference>
<accession>A0A8S0VTM5</accession>